<reference evidence="2" key="1">
    <citation type="submission" date="2021-11" db="EMBL/GenBank/DDBJ databases">
        <title>Purpureocillium_takamizusanense_genome.</title>
        <authorList>
            <person name="Nguyen N.-H."/>
        </authorList>
    </citation>
    <scope>NUCLEOTIDE SEQUENCE</scope>
    <source>
        <strain evidence="2">PT3</strain>
    </source>
</reference>
<dbReference type="Proteomes" id="UP000829364">
    <property type="component" value="Chromosome 8"/>
</dbReference>
<evidence type="ECO:0000313" key="3">
    <source>
        <dbReference type="Proteomes" id="UP000829364"/>
    </source>
</evidence>
<dbReference type="GeneID" id="72070632"/>
<dbReference type="EMBL" id="CP086361">
    <property type="protein sequence ID" value="UNI22833.1"/>
    <property type="molecule type" value="Genomic_DNA"/>
</dbReference>
<sequence>MGVLSNNKEKRPVKVRVEKRVWQERQYHPDGRYYILDHNPPPPRNVNKSEVQKNLNTCKPKPDLTVKAWKINEESWEQWEPVFHHVAVKFRVDHGGKEKLEEHMAAKREYDGYQHWRCKMFRSACTGTLKIGFSVDFAARTFGILYVLFMTDGLPARLATRTSIAHSGTTGCSFWTELSPSDCKVVPCCADLCEDVPRQGDISIYEHGLRIRQLKRDQAKDKAESEREQCTIRRSLGCKIRGLEKQKEALEEQVDKLVQRNRALEAAAGKSRKSGLGNKRGREDSGFGGMEDEETRGVKDEESSDDDMPLVPKRRRLA</sequence>
<accession>A0A9Q8VEP6</accession>
<name>A0A9Q8VEP6_9HYPO</name>
<proteinExistence type="predicted"/>
<evidence type="ECO:0000256" key="1">
    <source>
        <dbReference type="SAM" id="MobiDB-lite"/>
    </source>
</evidence>
<organism evidence="2 3">
    <name type="scientific">Purpureocillium takamizusanense</name>
    <dbReference type="NCBI Taxonomy" id="2060973"/>
    <lineage>
        <taxon>Eukaryota</taxon>
        <taxon>Fungi</taxon>
        <taxon>Dikarya</taxon>
        <taxon>Ascomycota</taxon>
        <taxon>Pezizomycotina</taxon>
        <taxon>Sordariomycetes</taxon>
        <taxon>Hypocreomycetidae</taxon>
        <taxon>Hypocreales</taxon>
        <taxon>Ophiocordycipitaceae</taxon>
        <taxon>Purpureocillium</taxon>
    </lineage>
</organism>
<protein>
    <submittedName>
        <fullName evidence="2">Uncharacterized protein</fullName>
    </submittedName>
</protein>
<dbReference type="RefSeq" id="XP_047846314.1">
    <property type="nucleotide sequence ID" value="XM_047990307.1"/>
</dbReference>
<gene>
    <name evidence="2" type="ORF">JDV02_008686</name>
</gene>
<dbReference type="OrthoDB" id="10409436at2759"/>
<dbReference type="KEGG" id="ptkz:JDV02_008686"/>
<feature type="region of interest" description="Disordered" evidence="1">
    <location>
        <begin position="264"/>
        <end position="318"/>
    </location>
</feature>
<dbReference type="AlphaFoldDB" id="A0A9Q8VEP6"/>
<evidence type="ECO:0000313" key="2">
    <source>
        <dbReference type="EMBL" id="UNI22833.1"/>
    </source>
</evidence>
<keyword evidence="3" id="KW-1185">Reference proteome</keyword>